<sequence length="210" mass="25337">MLSYCTPKFWYEYAVVITSIDLLYFTFIVYVYQSFLAIPLGVDYETLVRLCEQYIIEPREISTYQPFINKNFHRKSQNSCFSTYWGWTLEPRGNYCDMNLLRDIIIHFKKIQRVFYVSKSKIKRIDKRPTMMSLEDVNYEWFENLRYSFLIEKISQNIRSGQQVVIIQTTEPNNYPLVNNQQLRKSEIYTNNIHCHLPLNHVRRISILIL</sequence>
<proteinExistence type="predicted"/>
<organism evidence="2 3">
    <name type="scientific">Aphis glycines</name>
    <name type="common">Soybean aphid</name>
    <dbReference type="NCBI Taxonomy" id="307491"/>
    <lineage>
        <taxon>Eukaryota</taxon>
        <taxon>Metazoa</taxon>
        <taxon>Ecdysozoa</taxon>
        <taxon>Arthropoda</taxon>
        <taxon>Hexapoda</taxon>
        <taxon>Insecta</taxon>
        <taxon>Pterygota</taxon>
        <taxon>Neoptera</taxon>
        <taxon>Paraneoptera</taxon>
        <taxon>Hemiptera</taxon>
        <taxon>Sternorrhyncha</taxon>
        <taxon>Aphidomorpha</taxon>
        <taxon>Aphidoidea</taxon>
        <taxon>Aphididae</taxon>
        <taxon>Aphidini</taxon>
        <taxon>Aphis</taxon>
        <taxon>Aphis</taxon>
    </lineage>
</organism>
<evidence type="ECO:0000313" key="3">
    <source>
        <dbReference type="Proteomes" id="UP000475862"/>
    </source>
</evidence>
<evidence type="ECO:0000256" key="1">
    <source>
        <dbReference type="SAM" id="Phobius"/>
    </source>
</evidence>
<feature type="transmembrane region" description="Helical" evidence="1">
    <location>
        <begin position="12"/>
        <end position="32"/>
    </location>
</feature>
<keyword evidence="1" id="KW-0812">Transmembrane</keyword>
<protein>
    <submittedName>
        <fullName evidence="2">Uncharacterized protein</fullName>
    </submittedName>
</protein>
<comment type="caution">
    <text evidence="2">The sequence shown here is derived from an EMBL/GenBank/DDBJ whole genome shotgun (WGS) entry which is preliminary data.</text>
</comment>
<keyword evidence="1" id="KW-0472">Membrane</keyword>
<dbReference type="EMBL" id="VYZN01000048">
    <property type="protein sequence ID" value="KAE9528564.1"/>
    <property type="molecule type" value="Genomic_DNA"/>
</dbReference>
<evidence type="ECO:0000313" key="2">
    <source>
        <dbReference type="EMBL" id="KAE9528564.1"/>
    </source>
</evidence>
<keyword evidence="3" id="KW-1185">Reference proteome</keyword>
<dbReference type="AlphaFoldDB" id="A0A6G0TBE8"/>
<gene>
    <name evidence="2" type="ORF">AGLY_012139</name>
</gene>
<dbReference type="Proteomes" id="UP000475862">
    <property type="component" value="Unassembled WGS sequence"/>
</dbReference>
<name>A0A6G0TBE8_APHGL</name>
<reference evidence="2 3" key="1">
    <citation type="submission" date="2019-08" db="EMBL/GenBank/DDBJ databases">
        <title>The genome of the soybean aphid Biotype 1, its phylome, world population structure and adaptation to the North American continent.</title>
        <authorList>
            <person name="Giordano R."/>
            <person name="Donthu R.K."/>
            <person name="Hernandez A.G."/>
            <person name="Wright C.L."/>
            <person name="Zimin A.V."/>
        </authorList>
    </citation>
    <scope>NUCLEOTIDE SEQUENCE [LARGE SCALE GENOMIC DNA]</scope>
    <source>
        <tissue evidence="2">Whole aphids</tissue>
    </source>
</reference>
<accession>A0A6G0TBE8</accession>
<keyword evidence="1" id="KW-1133">Transmembrane helix</keyword>